<dbReference type="InterPro" id="IPR014018">
    <property type="entry name" value="SecA_motor_DEAD"/>
</dbReference>
<name>A0A4Y5ZUX4_9ENTR</name>
<evidence type="ECO:0000313" key="5">
    <source>
        <dbReference type="EMBL" id="QDE47463.1"/>
    </source>
</evidence>
<dbReference type="GO" id="GO:0006605">
    <property type="term" value="P:protein targeting"/>
    <property type="evidence" value="ECO:0007669"/>
    <property type="project" value="InterPro"/>
</dbReference>
<evidence type="ECO:0000256" key="3">
    <source>
        <dbReference type="ARBA" id="ARBA00023010"/>
    </source>
</evidence>
<dbReference type="Gene3D" id="3.40.50.300">
    <property type="entry name" value="P-loop containing nucleotide triphosphate hydrolases"/>
    <property type="match status" value="1"/>
</dbReference>
<sequence>MVRWPAPAVEAKEGVDIQNENQTLASITFQNYFRLYEKLAGMTGTADTEAFEFSSIYKLDTVVVPTNRPMIRKDMPDPVYMTEAEKFRRSSKIFANVPRRASRYWWGPSPSRSPKWCLTS</sequence>
<dbReference type="InterPro" id="IPR011115">
    <property type="entry name" value="SecA_DEAD"/>
</dbReference>
<dbReference type="GO" id="GO:0043952">
    <property type="term" value="P:protein transport by the Sec complex"/>
    <property type="evidence" value="ECO:0007669"/>
    <property type="project" value="TreeGrafter"/>
</dbReference>
<accession>A0A4Y5ZUX4</accession>
<dbReference type="Pfam" id="PF07517">
    <property type="entry name" value="SecA_DEAD"/>
    <property type="match status" value="1"/>
</dbReference>
<dbReference type="InterPro" id="IPR000185">
    <property type="entry name" value="SecA"/>
</dbReference>
<dbReference type="EMBL" id="CP041054">
    <property type="protein sequence ID" value="QDE47463.1"/>
    <property type="molecule type" value="Genomic_DNA"/>
</dbReference>
<dbReference type="AlphaFoldDB" id="A0A4Y5ZUX4"/>
<dbReference type="Gene3D" id="3.90.1440.10">
    <property type="entry name" value="SecA, preprotein cross-linking domain"/>
    <property type="match status" value="1"/>
</dbReference>
<dbReference type="GO" id="GO:0005829">
    <property type="term" value="C:cytosol"/>
    <property type="evidence" value="ECO:0007669"/>
    <property type="project" value="TreeGrafter"/>
</dbReference>
<keyword evidence="1" id="KW-1003">Cell membrane</keyword>
<dbReference type="PANTHER" id="PTHR30612:SF0">
    <property type="entry name" value="CHLOROPLAST PROTEIN-TRANSPORTING ATPASE"/>
    <property type="match status" value="1"/>
</dbReference>
<dbReference type="GO" id="GO:0005524">
    <property type="term" value="F:ATP binding"/>
    <property type="evidence" value="ECO:0007669"/>
    <property type="project" value="InterPro"/>
</dbReference>
<dbReference type="PANTHER" id="PTHR30612">
    <property type="entry name" value="SECA INNER MEMBRANE COMPONENT OF SEC PROTEIN SECRETION SYSTEM"/>
    <property type="match status" value="1"/>
</dbReference>
<evidence type="ECO:0000256" key="1">
    <source>
        <dbReference type="ARBA" id="ARBA00022475"/>
    </source>
</evidence>
<dbReference type="GO" id="GO:0031522">
    <property type="term" value="C:cell envelope Sec protein transport complex"/>
    <property type="evidence" value="ECO:0007669"/>
    <property type="project" value="TreeGrafter"/>
</dbReference>
<keyword evidence="2" id="KW-0813">Transport</keyword>
<gene>
    <name evidence="5" type="ORF">EIN43_13175</name>
</gene>
<keyword evidence="1" id="KW-0472">Membrane</keyword>
<feature type="domain" description="SecA family profile" evidence="4">
    <location>
        <begin position="1"/>
        <end position="120"/>
    </location>
</feature>
<dbReference type="GO" id="GO:0006886">
    <property type="term" value="P:intracellular protein transport"/>
    <property type="evidence" value="ECO:0007669"/>
    <property type="project" value="InterPro"/>
</dbReference>
<dbReference type="GO" id="GO:0017038">
    <property type="term" value="P:protein import"/>
    <property type="evidence" value="ECO:0007669"/>
    <property type="project" value="InterPro"/>
</dbReference>
<dbReference type="PRINTS" id="PR00906">
    <property type="entry name" value="SECA"/>
</dbReference>
<dbReference type="SUPFAM" id="SSF52540">
    <property type="entry name" value="P-loop containing nucleoside triphosphate hydrolases"/>
    <property type="match status" value="1"/>
</dbReference>
<proteinExistence type="predicted"/>
<reference evidence="5 6" key="1">
    <citation type="submission" date="2019-06" db="EMBL/GenBank/DDBJ databases">
        <title>Whole genome sequencing of XDR Enterobacter.</title>
        <authorList>
            <person name="Gnana Soundari P."/>
            <person name="Vijayakumar R."/>
            <person name="Krishnan P."/>
        </authorList>
    </citation>
    <scope>NUCLEOTIDE SEQUENCE [LARGE SCALE GENOMIC DNA]</scope>
    <source>
        <strain evidence="5 6">C126</strain>
    </source>
</reference>
<dbReference type="GO" id="GO:0005886">
    <property type="term" value="C:plasma membrane"/>
    <property type="evidence" value="ECO:0007669"/>
    <property type="project" value="TreeGrafter"/>
</dbReference>
<keyword evidence="2" id="KW-0653">Protein transport</keyword>
<dbReference type="Proteomes" id="UP000318237">
    <property type="component" value="Chromosome"/>
</dbReference>
<dbReference type="InterPro" id="IPR027417">
    <property type="entry name" value="P-loop_NTPase"/>
</dbReference>
<evidence type="ECO:0000256" key="2">
    <source>
        <dbReference type="ARBA" id="ARBA00022927"/>
    </source>
</evidence>
<dbReference type="PROSITE" id="PS51196">
    <property type="entry name" value="SECA_MOTOR_DEAD"/>
    <property type="match status" value="1"/>
</dbReference>
<evidence type="ECO:0000259" key="4">
    <source>
        <dbReference type="PROSITE" id="PS51196"/>
    </source>
</evidence>
<protein>
    <recommendedName>
        <fullName evidence="4">SecA family profile domain-containing protein</fullName>
    </recommendedName>
</protein>
<keyword evidence="3" id="KW-0811">Translocation</keyword>
<organism evidence="5 6">
    <name type="scientific">Enterobacter hormaechei</name>
    <dbReference type="NCBI Taxonomy" id="158836"/>
    <lineage>
        <taxon>Bacteria</taxon>
        <taxon>Pseudomonadati</taxon>
        <taxon>Pseudomonadota</taxon>
        <taxon>Gammaproteobacteria</taxon>
        <taxon>Enterobacterales</taxon>
        <taxon>Enterobacteriaceae</taxon>
        <taxon>Enterobacter</taxon>
        <taxon>Enterobacter cloacae complex</taxon>
    </lineage>
</organism>
<evidence type="ECO:0000313" key="6">
    <source>
        <dbReference type="Proteomes" id="UP000318237"/>
    </source>
</evidence>